<dbReference type="Pfam" id="PF03780">
    <property type="entry name" value="Asp23"/>
    <property type="match status" value="1"/>
</dbReference>
<name>A0A3B1D4I7_9ZZZZ</name>
<sequence length="118" mass="13144">MKDNQKIDFGSVQVHKKVLAEIIHTAIMEVEGLRLVSKTLKEYIFSLFGQECFSGIDLKVDDNGSVQLAVRVFVRYGVNIPDVARQAQDAIKAVIDKTIDIDLKDININVQGIDKEGV</sequence>
<organism evidence="1">
    <name type="scientific">hydrothermal vent metagenome</name>
    <dbReference type="NCBI Taxonomy" id="652676"/>
    <lineage>
        <taxon>unclassified sequences</taxon>
        <taxon>metagenomes</taxon>
        <taxon>ecological metagenomes</taxon>
    </lineage>
</organism>
<reference evidence="1" key="1">
    <citation type="submission" date="2018-06" db="EMBL/GenBank/DDBJ databases">
        <authorList>
            <person name="Zhirakovskaya E."/>
        </authorList>
    </citation>
    <scope>NUCLEOTIDE SEQUENCE</scope>
</reference>
<dbReference type="AlphaFoldDB" id="A0A3B1D4I7"/>
<protein>
    <recommendedName>
        <fullName evidence="2">Asp23/Gls24 family envelope stress response protein</fullName>
    </recommendedName>
</protein>
<gene>
    <name evidence="1" type="ORF">MNBD_UNCLBAC01-1491</name>
</gene>
<accession>A0A3B1D4I7</accession>
<proteinExistence type="predicted"/>
<evidence type="ECO:0000313" key="1">
    <source>
        <dbReference type="EMBL" id="VAX37776.1"/>
    </source>
</evidence>
<dbReference type="InterPro" id="IPR005531">
    <property type="entry name" value="Asp23"/>
</dbReference>
<dbReference type="PANTHER" id="PTHR34297:SF1">
    <property type="entry name" value="ASP23_GLS24 FAMILY ENVELOPE STRESS RESPONSE PROTEIN"/>
    <property type="match status" value="1"/>
</dbReference>
<evidence type="ECO:0008006" key="2">
    <source>
        <dbReference type="Google" id="ProtNLM"/>
    </source>
</evidence>
<dbReference type="PANTHER" id="PTHR34297">
    <property type="entry name" value="HYPOTHETICAL CYTOSOLIC PROTEIN-RELATED"/>
    <property type="match status" value="1"/>
</dbReference>
<dbReference type="EMBL" id="UOGJ01000137">
    <property type="protein sequence ID" value="VAX37776.1"/>
    <property type="molecule type" value="Genomic_DNA"/>
</dbReference>